<evidence type="ECO:0000256" key="9">
    <source>
        <dbReference type="SAM" id="Coils"/>
    </source>
</evidence>
<dbReference type="CDD" id="cd01989">
    <property type="entry name" value="USP_STK_Ubox_N"/>
    <property type="match status" value="1"/>
</dbReference>
<dbReference type="PROSITE" id="PS50011">
    <property type="entry name" value="PROTEIN_KINASE_DOM"/>
    <property type="match status" value="1"/>
</dbReference>
<sequence>GGKNGGRNGLVAVAIDKDKSSQYALRWAIDNLVAKGQTIILIHVVRNSSNCKDDSGVNDLVETTSADVESLDDHTRQIFVTFHCFCTRKDINCFNVVLEDADISRAIVEYVAHAAIENLVLGASRHGFLRKLKMVDVPNSICKASPDFCTAYVISRSKISSVRNASRAAPFTSPLQLHQTQKTIGTSLSSSTCPIPRHMSTARGIERTPLKPHFDDGDSLNCNRSPFCKIRGHSPSMLPDLHESDSDISFVSSNRPSTDTCMDLNFDGTDSWRNSNASTSSESSFGSSTRSWTKFSELSSGTDFSSSSLENDDGEAEMRRLKIELQKTMEMYSTACREALTAKHKAVELHRWRVDEERRLEEARSAEESARMAVELEKAKYKAALEDAQAARRVAELESRKRLSAERRALQDSNEMGLNATPLRYRRYTIEEIEEATMFFSESLKIGEGGYGPVFKCHLDHTPVAVKVLRPDAAQGKIQFHQEVEVLSCLRHPNMVLLLGACPEYGCLVYEYMAKGSLEDRLIRRGNTQPLSWQVRFRIAAEVATGLQFLHQTKPEPLVHRDLKPANILLDQNYVSKISDVGLARLVPPSVADDVTQLRLTSAAGTFCYIDPEYQQTGMLGVKSDVYSFGIVLLQLLTGKPAMGLTHAIDQAIEKGNLAEALDPSVPCWPMEEASRMAKLALQCAELRRKDRPDLGKVVLPELNKLREIGDEDA</sequence>
<evidence type="ECO:0000256" key="3">
    <source>
        <dbReference type="ARBA" id="ARBA00012483"/>
    </source>
</evidence>
<dbReference type="EC" id="2.3.2.27" evidence="3"/>
<dbReference type="InterPro" id="IPR014729">
    <property type="entry name" value="Rossmann-like_a/b/a_fold"/>
</dbReference>
<proteinExistence type="predicted"/>
<evidence type="ECO:0000256" key="1">
    <source>
        <dbReference type="ARBA" id="ARBA00000900"/>
    </source>
</evidence>
<dbReference type="EMBL" id="AUSU01001899">
    <property type="protein sequence ID" value="EPS69919.1"/>
    <property type="molecule type" value="Genomic_DNA"/>
</dbReference>
<evidence type="ECO:0000259" key="10">
    <source>
        <dbReference type="PROSITE" id="PS50011"/>
    </source>
</evidence>
<dbReference type="FunFam" id="3.30.200.20:FF:000162">
    <property type="entry name" value="Adenine nucleotide alpha hydrolase-like domain kinase"/>
    <property type="match status" value="1"/>
</dbReference>
<evidence type="ECO:0000313" key="11">
    <source>
        <dbReference type="EMBL" id="EPS69919.1"/>
    </source>
</evidence>
<accession>S8CRR5</accession>
<comment type="pathway">
    <text evidence="2">Protein modification; protein ubiquitination.</text>
</comment>
<dbReference type="GO" id="GO:0061630">
    <property type="term" value="F:ubiquitin protein ligase activity"/>
    <property type="evidence" value="ECO:0007669"/>
    <property type="project" value="UniProtKB-EC"/>
</dbReference>
<dbReference type="SUPFAM" id="SSF52402">
    <property type="entry name" value="Adenine nucleotide alpha hydrolases-like"/>
    <property type="match status" value="1"/>
</dbReference>
<dbReference type="InterPro" id="IPR051348">
    <property type="entry name" value="U-box_ubiquitin_ligases"/>
</dbReference>
<dbReference type="GO" id="GO:0004672">
    <property type="term" value="F:protein kinase activity"/>
    <property type="evidence" value="ECO:0007669"/>
    <property type="project" value="InterPro"/>
</dbReference>
<dbReference type="Gene3D" id="3.40.50.620">
    <property type="entry name" value="HUPs"/>
    <property type="match status" value="1"/>
</dbReference>
<comment type="caution">
    <text evidence="11">The sequence shown here is derived from an EMBL/GenBank/DDBJ whole genome shotgun (WGS) entry which is preliminary data.</text>
</comment>
<keyword evidence="5" id="KW-0547">Nucleotide-binding</keyword>
<keyword evidence="12" id="KW-1185">Reference proteome</keyword>
<keyword evidence="8 9" id="KW-0175">Coiled coil</keyword>
<dbReference type="Proteomes" id="UP000015453">
    <property type="component" value="Unassembled WGS sequence"/>
</dbReference>
<feature type="non-terminal residue" evidence="11">
    <location>
        <position position="714"/>
    </location>
</feature>
<dbReference type="GO" id="GO:0005524">
    <property type="term" value="F:ATP binding"/>
    <property type="evidence" value="ECO:0007669"/>
    <property type="project" value="UniProtKB-KW"/>
</dbReference>
<evidence type="ECO:0000256" key="7">
    <source>
        <dbReference type="ARBA" id="ARBA00022840"/>
    </source>
</evidence>
<evidence type="ECO:0000256" key="5">
    <source>
        <dbReference type="ARBA" id="ARBA00022741"/>
    </source>
</evidence>
<evidence type="ECO:0000256" key="4">
    <source>
        <dbReference type="ARBA" id="ARBA00022679"/>
    </source>
</evidence>
<dbReference type="OrthoDB" id="4062651at2759"/>
<dbReference type="PANTHER" id="PTHR45647:SF84">
    <property type="entry name" value="U-BOX DOMAIN-CONTAINING PROTEIN 35-LIKE"/>
    <property type="match status" value="1"/>
</dbReference>
<feature type="domain" description="Protein kinase" evidence="10">
    <location>
        <begin position="440"/>
        <end position="703"/>
    </location>
</feature>
<dbReference type="SUPFAM" id="SSF56112">
    <property type="entry name" value="Protein kinase-like (PK-like)"/>
    <property type="match status" value="1"/>
</dbReference>
<dbReference type="SMART" id="SM00220">
    <property type="entry name" value="S_TKc"/>
    <property type="match status" value="1"/>
</dbReference>
<dbReference type="InterPro" id="IPR027267">
    <property type="entry name" value="AH/BAR_dom_sf"/>
</dbReference>
<feature type="coiled-coil region" evidence="9">
    <location>
        <begin position="371"/>
        <end position="398"/>
    </location>
</feature>
<dbReference type="PANTHER" id="PTHR45647">
    <property type="entry name" value="OS02G0152300 PROTEIN"/>
    <property type="match status" value="1"/>
</dbReference>
<protein>
    <recommendedName>
        <fullName evidence="3">RING-type E3 ubiquitin transferase</fullName>
        <ecNumber evidence="3">2.3.2.27</ecNumber>
    </recommendedName>
</protein>
<dbReference type="InterPro" id="IPR008271">
    <property type="entry name" value="Ser/Thr_kinase_AS"/>
</dbReference>
<evidence type="ECO:0000256" key="6">
    <source>
        <dbReference type="ARBA" id="ARBA00022786"/>
    </source>
</evidence>
<evidence type="ECO:0000256" key="8">
    <source>
        <dbReference type="ARBA" id="ARBA00023054"/>
    </source>
</evidence>
<dbReference type="AlphaFoldDB" id="S8CRR5"/>
<dbReference type="InterPro" id="IPR006016">
    <property type="entry name" value="UspA"/>
</dbReference>
<dbReference type="InterPro" id="IPR000719">
    <property type="entry name" value="Prot_kinase_dom"/>
</dbReference>
<dbReference type="SUPFAM" id="SSF103657">
    <property type="entry name" value="BAR/IMD domain-like"/>
    <property type="match status" value="1"/>
</dbReference>
<dbReference type="InterPro" id="IPR001245">
    <property type="entry name" value="Ser-Thr/Tyr_kinase_cat_dom"/>
</dbReference>
<dbReference type="Gene3D" id="1.10.510.10">
    <property type="entry name" value="Transferase(Phosphotransferase) domain 1"/>
    <property type="match status" value="1"/>
</dbReference>
<evidence type="ECO:0000256" key="2">
    <source>
        <dbReference type="ARBA" id="ARBA00004906"/>
    </source>
</evidence>
<reference evidence="11 12" key="1">
    <citation type="journal article" date="2013" name="BMC Genomics">
        <title>The miniature genome of a carnivorous plant Genlisea aurea contains a low number of genes and short non-coding sequences.</title>
        <authorList>
            <person name="Leushkin E.V."/>
            <person name="Sutormin R.A."/>
            <person name="Nabieva E.R."/>
            <person name="Penin A.A."/>
            <person name="Kondrashov A.S."/>
            <person name="Logacheva M.D."/>
        </authorList>
    </citation>
    <scope>NUCLEOTIDE SEQUENCE [LARGE SCALE GENOMIC DNA]</scope>
</reference>
<keyword evidence="4" id="KW-0808">Transferase</keyword>
<name>S8CRR5_9LAMI</name>
<gene>
    <name evidence="11" type="ORF">M569_04840</name>
</gene>
<feature type="non-terminal residue" evidence="11">
    <location>
        <position position="1"/>
    </location>
</feature>
<dbReference type="FunFam" id="1.10.510.10:FF:000498">
    <property type="entry name" value="U-box domain-containing protein 51"/>
    <property type="match status" value="1"/>
</dbReference>
<comment type="catalytic activity">
    <reaction evidence="1">
        <text>S-ubiquitinyl-[E2 ubiquitin-conjugating enzyme]-L-cysteine + [acceptor protein]-L-lysine = [E2 ubiquitin-conjugating enzyme]-L-cysteine + N(6)-ubiquitinyl-[acceptor protein]-L-lysine.</text>
        <dbReference type="EC" id="2.3.2.27"/>
    </reaction>
</comment>
<keyword evidence="6" id="KW-0833">Ubl conjugation pathway</keyword>
<dbReference type="PROSITE" id="PS00108">
    <property type="entry name" value="PROTEIN_KINASE_ST"/>
    <property type="match status" value="1"/>
</dbReference>
<organism evidence="11 12">
    <name type="scientific">Genlisea aurea</name>
    <dbReference type="NCBI Taxonomy" id="192259"/>
    <lineage>
        <taxon>Eukaryota</taxon>
        <taxon>Viridiplantae</taxon>
        <taxon>Streptophyta</taxon>
        <taxon>Embryophyta</taxon>
        <taxon>Tracheophyta</taxon>
        <taxon>Spermatophyta</taxon>
        <taxon>Magnoliopsida</taxon>
        <taxon>eudicotyledons</taxon>
        <taxon>Gunneridae</taxon>
        <taxon>Pentapetalae</taxon>
        <taxon>asterids</taxon>
        <taxon>lamiids</taxon>
        <taxon>Lamiales</taxon>
        <taxon>Lentibulariaceae</taxon>
        <taxon>Genlisea</taxon>
    </lineage>
</organism>
<dbReference type="Pfam" id="PF00582">
    <property type="entry name" value="Usp"/>
    <property type="match status" value="1"/>
</dbReference>
<dbReference type="Pfam" id="PF07714">
    <property type="entry name" value="PK_Tyr_Ser-Thr"/>
    <property type="match status" value="1"/>
</dbReference>
<dbReference type="Gene3D" id="3.30.200.20">
    <property type="entry name" value="Phosphorylase Kinase, domain 1"/>
    <property type="match status" value="1"/>
</dbReference>
<dbReference type="InterPro" id="IPR011009">
    <property type="entry name" value="Kinase-like_dom_sf"/>
</dbReference>
<keyword evidence="7" id="KW-0067">ATP-binding</keyword>
<evidence type="ECO:0000313" key="12">
    <source>
        <dbReference type="Proteomes" id="UP000015453"/>
    </source>
</evidence>